<gene>
    <name evidence="2" type="ORF">GE061_010655</name>
</gene>
<dbReference type="Proteomes" id="UP000466442">
    <property type="component" value="Unassembled WGS sequence"/>
</dbReference>
<protein>
    <submittedName>
        <fullName evidence="2">Uncharacterized protein</fullName>
    </submittedName>
</protein>
<feature type="compositionally biased region" description="Polar residues" evidence="1">
    <location>
        <begin position="215"/>
        <end position="224"/>
    </location>
</feature>
<accession>A0A8S9XV57</accession>
<sequence length="243" mass="27378">MSKSKMAMGCTREIFWRGRVVSWDAKTKLFETMVESVLLYAAEVWGIWCGEEVEVVQSAFLKSQLCLPRNTPGHYLGLECGLRTCDSAFNPLYRRIVEFGGRQHYLGIHRNIHVERLLAQMRLASRDITRFYHKRVAYTIDGTMTYDVTHDFTAETDGNEPRPIDGPVVRRRRHDEVAVERVDGAGGRRRVDAGLAPGPPPPPGSVLKRPPAPRQISQSPTSLPHGNPLSLPGIEFENLLFIT</sequence>
<name>A0A8S9XV57_APOLU</name>
<dbReference type="OrthoDB" id="6629449at2759"/>
<dbReference type="EMBL" id="WIXP02000003">
    <property type="protein sequence ID" value="KAF6212942.1"/>
    <property type="molecule type" value="Genomic_DNA"/>
</dbReference>
<comment type="caution">
    <text evidence="2">The sequence shown here is derived from an EMBL/GenBank/DDBJ whole genome shotgun (WGS) entry which is preliminary data.</text>
</comment>
<evidence type="ECO:0000313" key="3">
    <source>
        <dbReference type="Proteomes" id="UP000466442"/>
    </source>
</evidence>
<proteinExistence type="predicted"/>
<dbReference type="AlphaFoldDB" id="A0A8S9XV57"/>
<organism evidence="2 3">
    <name type="scientific">Apolygus lucorum</name>
    <name type="common">Small green plant bug</name>
    <name type="synonym">Lygocoris lucorum</name>
    <dbReference type="NCBI Taxonomy" id="248454"/>
    <lineage>
        <taxon>Eukaryota</taxon>
        <taxon>Metazoa</taxon>
        <taxon>Ecdysozoa</taxon>
        <taxon>Arthropoda</taxon>
        <taxon>Hexapoda</taxon>
        <taxon>Insecta</taxon>
        <taxon>Pterygota</taxon>
        <taxon>Neoptera</taxon>
        <taxon>Paraneoptera</taxon>
        <taxon>Hemiptera</taxon>
        <taxon>Heteroptera</taxon>
        <taxon>Panheteroptera</taxon>
        <taxon>Cimicomorpha</taxon>
        <taxon>Miridae</taxon>
        <taxon>Mirini</taxon>
        <taxon>Apolygus</taxon>
    </lineage>
</organism>
<keyword evidence="3" id="KW-1185">Reference proteome</keyword>
<reference evidence="2" key="1">
    <citation type="journal article" date="2021" name="Mol. Ecol. Resour.">
        <title>Apolygus lucorum genome provides insights into omnivorousness and mesophyll feeding.</title>
        <authorList>
            <person name="Liu Y."/>
            <person name="Liu H."/>
            <person name="Wang H."/>
            <person name="Huang T."/>
            <person name="Liu B."/>
            <person name="Yang B."/>
            <person name="Yin L."/>
            <person name="Li B."/>
            <person name="Zhang Y."/>
            <person name="Zhang S."/>
            <person name="Jiang F."/>
            <person name="Zhang X."/>
            <person name="Ren Y."/>
            <person name="Wang B."/>
            <person name="Wang S."/>
            <person name="Lu Y."/>
            <person name="Wu K."/>
            <person name="Fan W."/>
            <person name="Wang G."/>
        </authorList>
    </citation>
    <scope>NUCLEOTIDE SEQUENCE</scope>
    <source>
        <strain evidence="2">12Hb</strain>
    </source>
</reference>
<evidence type="ECO:0000256" key="1">
    <source>
        <dbReference type="SAM" id="MobiDB-lite"/>
    </source>
</evidence>
<evidence type="ECO:0000313" key="2">
    <source>
        <dbReference type="EMBL" id="KAF6212942.1"/>
    </source>
</evidence>
<feature type="region of interest" description="Disordered" evidence="1">
    <location>
        <begin position="181"/>
        <end position="230"/>
    </location>
</feature>